<evidence type="ECO:0000313" key="2">
    <source>
        <dbReference type="EMBL" id="CAB4123598.1"/>
    </source>
</evidence>
<dbReference type="EMBL" id="LR796152">
    <property type="protein sequence ID" value="CAB4122123.1"/>
    <property type="molecule type" value="Genomic_DNA"/>
</dbReference>
<organism evidence="3">
    <name type="scientific">uncultured Caudovirales phage</name>
    <dbReference type="NCBI Taxonomy" id="2100421"/>
    <lineage>
        <taxon>Viruses</taxon>
        <taxon>Duplodnaviria</taxon>
        <taxon>Heunggongvirae</taxon>
        <taxon>Uroviricota</taxon>
        <taxon>Caudoviricetes</taxon>
        <taxon>Peduoviridae</taxon>
        <taxon>Maltschvirus</taxon>
        <taxon>Maltschvirus maltsch</taxon>
    </lineage>
</organism>
<dbReference type="EMBL" id="LR798268">
    <property type="protein sequence ID" value="CAB5218843.1"/>
    <property type="molecule type" value="Genomic_DNA"/>
</dbReference>
<evidence type="ECO:0000313" key="3">
    <source>
        <dbReference type="EMBL" id="CAB5218843.1"/>
    </source>
</evidence>
<sequence>MLFIPNLRCTVTKHSGLDIYGQPKVGITYKEKCAIVKLITTTAPTPIRADASASRGSAREQVADAELLFVATTKVDIDDFIVVAGVNLRAIGKFPRYSLSGNLDHYQILCNIWE</sequence>
<dbReference type="EMBL" id="LR796176">
    <property type="protein sequence ID" value="CAB4123598.1"/>
    <property type="molecule type" value="Genomic_DNA"/>
</dbReference>
<evidence type="ECO:0000313" key="1">
    <source>
        <dbReference type="EMBL" id="CAB4122123.1"/>
    </source>
</evidence>
<gene>
    <name evidence="3" type="ORF">UFOVP220_5</name>
    <name evidence="1" type="ORF">UFOVP26_83</name>
    <name evidence="2" type="ORF">UFOVP44_14</name>
</gene>
<reference evidence="3" key="1">
    <citation type="submission" date="2020-05" db="EMBL/GenBank/DDBJ databases">
        <authorList>
            <person name="Chiriac C."/>
            <person name="Salcher M."/>
            <person name="Ghai R."/>
            <person name="Kavagutti S V."/>
        </authorList>
    </citation>
    <scope>NUCLEOTIDE SEQUENCE</scope>
</reference>
<accession>A0A6J7WUD1</accession>
<proteinExistence type="predicted"/>
<name>A0A6J7WUD1_9CAUD</name>
<protein>
    <submittedName>
        <fullName evidence="3">Uncharacterized protein</fullName>
    </submittedName>
</protein>